<evidence type="ECO:0000313" key="2">
    <source>
        <dbReference type="Proteomes" id="UP000827092"/>
    </source>
</evidence>
<dbReference type="Proteomes" id="UP000827092">
    <property type="component" value="Unassembled WGS sequence"/>
</dbReference>
<keyword evidence="2" id="KW-1185">Reference proteome</keyword>
<accession>A0AAV6TFH1</accession>
<evidence type="ECO:0000313" key="1">
    <source>
        <dbReference type="EMBL" id="KAG8170358.1"/>
    </source>
</evidence>
<proteinExistence type="predicted"/>
<dbReference type="AlphaFoldDB" id="A0AAV6TFH1"/>
<name>A0AAV6TFH1_9ARAC</name>
<dbReference type="EMBL" id="JAFNEN010005606">
    <property type="protein sequence ID" value="KAG8170358.1"/>
    <property type="molecule type" value="Genomic_DNA"/>
</dbReference>
<sequence>MQTIYVLGQLVVPGSTRRCAQNYCSRNGWEHSSELYGFPFTGSPVDVSPDRLLHLHSSFACLFFHSLGSAPPALLAVRHPSPGHCPGGPSSLTARVRASLVLSCLVLLESGLSLCPVLSAPSTPLL</sequence>
<organism evidence="1 2">
    <name type="scientific">Oedothorax gibbosus</name>
    <dbReference type="NCBI Taxonomy" id="931172"/>
    <lineage>
        <taxon>Eukaryota</taxon>
        <taxon>Metazoa</taxon>
        <taxon>Ecdysozoa</taxon>
        <taxon>Arthropoda</taxon>
        <taxon>Chelicerata</taxon>
        <taxon>Arachnida</taxon>
        <taxon>Araneae</taxon>
        <taxon>Araneomorphae</taxon>
        <taxon>Entelegynae</taxon>
        <taxon>Araneoidea</taxon>
        <taxon>Linyphiidae</taxon>
        <taxon>Erigoninae</taxon>
        <taxon>Oedothorax</taxon>
    </lineage>
</organism>
<gene>
    <name evidence="1" type="ORF">JTE90_021015</name>
</gene>
<comment type="caution">
    <text evidence="1">The sequence shown here is derived from an EMBL/GenBank/DDBJ whole genome shotgun (WGS) entry which is preliminary data.</text>
</comment>
<reference evidence="1 2" key="1">
    <citation type="journal article" date="2022" name="Nat. Ecol. Evol.">
        <title>A masculinizing supergene underlies an exaggerated male reproductive morph in a spider.</title>
        <authorList>
            <person name="Hendrickx F."/>
            <person name="De Corte Z."/>
            <person name="Sonet G."/>
            <person name="Van Belleghem S.M."/>
            <person name="Kostlbacher S."/>
            <person name="Vangestel C."/>
        </authorList>
    </citation>
    <scope>NUCLEOTIDE SEQUENCE [LARGE SCALE GENOMIC DNA]</scope>
    <source>
        <strain evidence="1">W744_W776</strain>
    </source>
</reference>
<protein>
    <submittedName>
        <fullName evidence="1">Uncharacterized protein</fullName>
    </submittedName>
</protein>